<evidence type="ECO:0000259" key="3">
    <source>
        <dbReference type="PROSITE" id="PS51186"/>
    </source>
</evidence>
<evidence type="ECO:0000256" key="1">
    <source>
        <dbReference type="ARBA" id="ARBA00022679"/>
    </source>
</evidence>
<dbReference type="CDD" id="cd04301">
    <property type="entry name" value="NAT_SF"/>
    <property type="match status" value="1"/>
</dbReference>
<dbReference type="RefSeq" id="WP_188599417.1">
    <property type="nucleotide sequence ID" value="NZ_BMJW01000003.1"/>
</dbReference>
<feature type="domain" description="N-acetyltransferase" evidence="3">
    <location>
        <begin position="2"/>
        <end position="143"/>
    </location>
</feature>
<evidence type="ECO:0000313" key="5">
    <source>
        <dbReference type="Proteomes" id="UP000633278"/>
    </source>
</evidence>
<dbReference type="PROSITE" id="PS51186">
    <property type="entry name" value="GNAT"/>
    <property type="match status" value="1"/>
</dbReference>
<dbReference type="Proteomes" id="UP000633278">
    <property type="component" value="Unassembled WGS sequence"/>
</dbReference>
<dbReference type="Gene3D" id="3.40.630.30">
    <property type="match status" value="1"/>
</dbReference>
<dbReference type="AlphaFoldDB" id="A0A917I2A6"/>
<dbReference type="InterPro" id="IPR016181">
    <property type="entry name" value="Acyl_CoA_acyltransferase"/>
</dbReference>
<accession>A0A917I2A6</accession>
<organism evidence="4 5">
    <name type="scientific">Polaribacter pacificus</name>
    <dbReference type="NCBI Taxonomy" id="1775173"/>
    <lineage>
        <taxon>Bacteria</taxon>
        <taxon>Pseudomonadati</taxon>
        <taxon>Bacteroidota</taxon>
        <taxon>Flavobacteriia</taxon>
        <taxon>Flavobacteriales</taxon>
        <taxon>Flavobacteriaceae</taxon>
    </lineage>
</organism>
<protein>
    <submittedName>
        <fullName evidence="4">N-acetyltransferase</fullName>
    </submittedName>
</protein>
<name>A0A917I2A6_9FLAO</name>
<gene>
    <name evidence="4" type="primary">yitI</name>
    <name evidence="4" type="ORF">GCM10011416_22150</name>
</gene>
<dbReference type="Pfam" id="PF00583">
    <property type="entry name" value="Acetyltransf_1"/>
    <property type="match status" value="1"/>
</dbReference>
<proteinExistence type="predicted"/>
<evidence type="ECO:0000256" key="2">
    <source>
        <dbReference type="ARBA" id="ARBA00023315"/>
    </source>
</evidence>
<reference evidence="4" key="1">
    <citation type="journal article" date="2014" name="Int. J. Syst. Evol. Microbiol.">
        <title>Complete genome sequence of Corynebacterium casei LMG S-19264T (=DSM 44701T), isolated from a smear-ripened cheese.</title>
        <authorList>
            <consortium name="US DOE Joint Genome Institute (JGI-PGF)"/>
            <person name="Walter F."/>
            <person name="Albersmeier A."/>
            <person name="Kalinowski J."/>
            <person name="Ruckert C."/>
        </authorList>
    </citation>
    <scope>NUCLEOTIDE SEQUENCE</scope>
    <source>
        <strain evidence="4">CGMCC 1.15763</strain>
    </source>
</reference>
<reference evidence="4" key="2">
    <citation type="submission" date="2020-09" db="EMBL/GenBank/DDBJ databases">
        <authorList>
            <person name="Sun Q."/>
            <person name="Zhou Y."/>
        </authorList>
    </citation>
    <scope>NUCLEOTIDE SEQUENCE</scope>
    <source>
        <strain evidence="4">CGMCC 1.15763</strain>
    </source>
</reference>
<keyword evidence="2" id="KW-0012">Acyltransferase</keyword>
<sequence length="143" mass="16278">MIQIKKITAAQTHPIRLKVLRNGLDLPVVLDGDTHSDSFHLGAFEEKTLIAVSSYIKTNNALFNQPQYQLRGMATSNEHTRKGCGKAMLQFAEDILIEKGCKSLWFNAREGALLFYKKMGYQIVGEPFEILEIGIHYQMYKEL</sequence>
<dbReference type="SUPFAM" id="SSF55729">
    <property type="entry name" value="Acyl-CoA N-acyltransferases (Nat)"/>
    <property type="match status" value="1"/>
</dbReference>
<keyword evidence="5" id="KW-1185">Reference proteome</keyword>
<dbReference type="InterPro" id="IPR000182">
    <property type="entry name" value="GNAT_dom"/>
</dbReference>
<evidence type="ECO:0000313" key="4">
    <source>
        <dbReference type="EMBL" id="GGH02869.1"/>
    </source>
</evidence>
<dbReference type="InterPro" id="IPR050680">
    <property type="entry name" value="YpeA/RimI_acetyltransf"/>
</dbReference>
<comment type="caution">
    <text evidence="4">The sequence shown here is derived from an EMBL/GenBank/DDBJ whole genome shotgun (WGS) entry which is preliminary data.</text>
</comment>
<dbReference type="PANTHER" id="PTHR43420">
    <property type="entry name" value="ACETYLTRANSFERASE"/>
    <property type="match status" value="1"/>
</dbReference>
<keyword evidence="1" id="KW-0808">Transferase</keyword>
<dbReference type="GO" id="GO:0016747">
    <property type="term" value="F:acyltransferase activity, transferring groups other than amino-acyl groups"/>
    <property type="evidence" value="ECO:0007669"/>
    <property type="project" value="InterPro"/>
</dbReference>
<dbReference type="EMBL" id="BMJW01000003">
    <property type="protein sequence ID" value="GGH02869.1"/>
    <property type="molecule type" value="Genomic_DNA"/>
</dbReference>